<protein>
    <submittedName>
        <fullName evidence="1">Uncharacterized protein</fullName>
    </submittedName>
</protein>
<gene>
    <name evidence="1" type="ORF">F2P40_19480</name>
</gene>
<evidence type="ECO:0000313" key="2">
    <source>
        <dbReference type="Proteomes" id="UP000461234"/>
    </source>
</evidence>
<comment type="caution">
    <text evidence="1">The sequence shown here is derived from an EMBL/GenBank/DDBJ whole genome shotgun (WGS) entry which is preliminary data.</text>
</comment>
<dbReference type="KEGG" id="abau:IX87_06105"/>
<sequence>MAKRYLPFYNNAKFIALVLVALFVIFSVTFKFLALDVNINLVQFSFVLLLPLSQIYLAYKGMLDALKLDGLNQSERDRLTSTVDIRSKSSLYVAILFIVIVFGMYVFNELNLLSNQHLLALVLSVGLTSILSFFLAWSDLKEISMLEKTLKARKEAREARSKVMSNK</sequence>
<accession>A0A0D7T6P2</accession>
<name>A0A0D7T6P2_ACIBA</name>
<dbReference type="AlphaFoldDB" id="A0A0D7T6P2"/>
<reference evidence="1 2" key="1">
    <citation type="submission" date="2019-10" db="EMBL/GenBank/DDBJ databases">
        <title>Genetic environment of the oxa23 gene and comparative analysis of carbapenem resistant Acinetobacter baumannii isolates belonging to global clone 1, lineage 2 recovered in a burns hospital outbreak in 2012-2013.</title>
        <authorList>
            <person name="Douraghi M."/>
            <person name="Aris P."/>
            <person name="Kenyon J."/>
            <person name="Hamidian M."/>
        </authorList>
    </citation>
    <scope>NUCLEOTIDE SEQUENCE [LARGE SCALE GENOMIC DNA]</scope>
    <source>
        <strain evidence="1 2">ABS103</strain>
    </source>
</reference>
<dbReference type="Proteomes" id="UP000461234">
    <property type="component" value="Unassembled WGS sequence"/>
</dbReference>
<organism evidence="1 2">
    <name type="scientific">Acinetobacter baumannii</name>
    <dbReference type="NCBI Taxonomy" id="470"/>
    <lineage>
        <taxon>Bacteria</taxon>
        <taxon>Pseudomonadati</taxon>
        <taxon>Pseudomonadota</taxon>
        <taxon>Gammaproteobacteria</taxon>
        <taxon>Moraxellales</taxon>
        <taxon>Moraxellaceae</taxon>
        <taxon>Acinetobacter</taxon>
        <taxon>Acinetobacter calcoaceticus/baumannii complex</taxon>
    </lineage>
</organism>
<evidence type="ECO:0000313" key="1">
    <source>
        <dbReference type="EMBL" id="MQR51476.1"/>
    </source>
</evidence>
<dbReference type="OrthoDB" id="6715146at2"/>
<dbReference type="EMBL" id="WIOC01000042">
    <property type="protein sequence ID" value="MQR51476.1"/>
    <property type="molecule type" value="Genomic_DNA"/>
</dbReference>
<dbReference type="RefSeq" id="WP_001129671.1">
    <property type="nucleotide sequence ID" value="NZ_AP031577.1"/>
</dbReference>
<proteinExistence type="predicted"/>